<dbReference type="RefSeq" id="WP_027461908.1">
    <property type="nucleotide sequence ID" value="NZ_CP021081.1"/>
</dbReference>
<evidence type="ECO:0000313" key="11">
    <source>
        <dbReference type="Proteomes" id="UP000259030"/>
    </source>
</evidence>
<keyword evidence="3 7" id="KW-0732">Signal</keyword>
<comment type="similarity">
    <text evidence="1">Belongs to the peptidase C40 family.</text>
</comment>
<dbReference type="Proteomes" id="UP000259030">
    <property type="component" value="Chromosome"/>
</dbReference>
<evidence type="ECO:0000256" key="3">
    <source>
        <dbReference type="ARBA" id="ARBA00022729"/>
    </source>
</evidence>
<evidence type="ECO:0000259" key="9">
    <source>
        <dbReference type="PROSITE" id="PS51935"/>
    </source>
</evidence>
<evidence type="ECO:0000256" key="4">
    <source>
        <dbReference type="ARBA" id="ARBA00022737"/>
    </source>
</evidence>
<dbReference type="Pfam" id="PF01476">
    <property type="entry name" value="LysM"/>
    <property type="match status" value="2"/>
</dbReference>
<dbReference type="InterPro" id="IPR018392">
    <property type="entry name" value="LysM"/>
</dbReference>
<feature type="chain" id="PRO_5011271998" evidence="7">
    <location>
        <begin position="30"/>
        <end position="317"/>
    </location>
</feature>
<dbReference type="PANTHER" id="PTHR47360:SF1">
    <property type="entry name" value="ENDOPEPTIDASE NLPC-RELATED"/>
    <property type="match status" value="1"/>
</dbReference>
<organism evidence="10 11">
    <name type="scientific">Deinococcus ficus</name>
    <dbReference type="NCBI Taxonomy" id="317577"/>
    <lineage>
        <taxon>Bacteria</taxon>
        <taxon>Thermotogati</taxon>
        <taxon>Deinococcota</taxon>
        <taxon>Deinococci</taxon>
        <taxon>Deinococcales</taxon>
        <taxon>Deinococcaceae</taxon>
        <taxon>Deinococcus</taxon>
    </lineage>
</organism>
<dbReference type="SUPFAM" id="SSF54106">
    <property type="entry name" value="LysM domain"/>
    <property type="match status" value="2"/>
</dbReference>
<dbReference type="InterPro" id="IPR038765">
    <property type="entry name" value="Papain-like_cys_pep_sf"/>
</dbReference>
<evidence type="ECO:0000256" key="7">
    <source>
        <dbReference type="SAM" id="SignalP"/>
    </source>
</evidence>
<dbReference type="SUPFAM" id="SSF54001">
    <property type="entry name" value="Cysteine proteinases"/>
    <property type="match status" value="1"/>
</dbReference>
<keyword evidence="5" id="KW-0378">Hydrolase</keyword>
<evidence type="ECO:0000259" key="8">
    <source>
        <dbReference type="PROSITE" id="PS51782"/>
    </source>
</evidence>
<dbReference type="AlphaFoldDB" id="A0A221SU45"/>
<dbReference type="GO" id="GO:0008234">
    <property type="term" value="F:cysteine-type peptidase activity"/>
    <property type="evidence" value="ECO:0007669"/>
    <property type="project" value="UniProtKB-KW"/>
</dbReference>
<feature type="domain" description="NlpC/P60" evidence="9">
    <location>
        <begin position="185"/>
        <end position="309"/>
    </location>
</feature>
<dbReference type="CDD" id="cd00118">
    <property type="entry name" value="LysM"/>
    <property type="match status" value="2"/>
</dbReference>
<evidence type="ECO:0000256" key="1">
    <source>
        <dbReference type="ARBA" id="ARBA00007074"/>
    </source>
</evidence>
<name>A0A221SU45_9DEIO</name>
<dbReference type="GO" id="GO:0006508">
    <property type="term" value="P:proteolysis"/>
    <property type="evidence" value="ECO:0007669"/>
    <property type="project" value="UniProtKB-KW"/>
</dbReference>
<sequence length="317" mass="32372">MPNSSTAFPLRRALTGLTFTLALTAPVAAQTAAPVAAPLPAAPGIPAQVIVQPGDTAYSIARRAGLSVDALLALNGLQTPDLKVGQVLLLRAAPASHTVQPGETLYALARRYHVTVDALQATNSLTPEQKLAVGQVLTLPAGAVDVGPALVTAPATPAPSAPAALSLPLPGAAPVTGSPALPTAPLAGGDWRASALSFLGTPYVLGGTTRTGTDCSGLVLQVFTPLGVKLPRVSAAQAQVGLPVTPDALLPGDLVFFDVNQEGRVTHVGIYLGDDQFVSANSYRGQVTVDRLQADRYWAPRFVGARRVLAGVMAAKL</sequence>
<feature type="domain" description="LysM" evidence="8">
    <location>
        <begin position="47"/>
        <end position="90"/>
    </location>
</feature>
<dbReference type="SMART" id="SM00257">
    <property type="entry name" value="LysM"/>
    <property type="match status" value="2"/>
</dbReference>
<accession>A0A221SU45</accession>
<dbReference type="Gene3D" id="3.10.350.10">
    <property type="entry name" value="LysM domain"/>
    <property type="match status" value="2"/>
</dbReference>
<evidence type="ECO:0000256" key="5">
    <source>
        <dbReference type="ARBA" id="ARBA00022801"/>
    </source>
</evidence>
<gene>
    <name evidence="10" type="ORF">DFI_03150</name>
</gene>
<keyword evidence="2" id="KW-0645">Protease</keyword>
<keyword evidence="11" id="KW-1185">Reference proteome</keyword>
<feature type="signal peptide" evidence="7">
    <location>
        <begin position="1"/>
        <end position="29"/>
    </location>
</feature>
<dbReference type="EMBL" id="CP021081">
    <property type="protein sequence ID" value="ASN80140.1"/>
    <property type="molecule type" value="Genomic_DNA"/>
</dbReference>
<dbReference type="Pfam" id="PF00877">
    <property type="entry name" value="NLPC_P60"/>
    <property type="match status" value="1"/>
</dbReference>
<keyword evidence="4" id="KW-0677">Repeat</keyword>
<dbReference type="InterPro" id="IPR052062">
    <property type="entry name" value="Murein_DD/LD_carboxypeptidase"/>
</dbReference>
<dbReference type="KEGG" id="dfc:DFI_03150"/>
<keyword evidence="6" id="KW-0788">Thiol protease</keyword>
<evidence type="ECO:0000256" key="2">
    <source>
        <dbReference type="ARBA" id="ARBA00022670"/>
    </source>
</evidence>
<dbReference type="PROSITE" id="PS51935">
    <property type="entry name" value="NLPC_P60"/>
    <property type="match status" value="1"/>
</dbReference>
<evidence type="ECO:0000256" key="6">
    <source>
        <dbReference type="ARBA" id="ARBA00022807"/>
    </source>
</evidence>
<dbReference type="InterPro" id="IPR036779">
    <property type="entry name" value="LysM_dom_sf"/>
</dbReference>
<dbReference type="STRING" id="317577.GCA_000419625_00510"/>
<dbReference type="PANTHER" id="PTHR47360">
    <property type="entry name" value="MUREIN DD-ENDOPEPTIDASE MEPS/MUREIN LD-CARBOXYPEPTIDASE"/>
    <property type="match status" value="1"/>
</dbReference>
<feature type="domain" description="LysM" evidence="8">
    <location>
        <begin position="95"/>
        <end position="139"/>
    </location>
</feature>
<dbReference type="PROSITE" id="PS51782">
    <property type="entry name" value="LYSM"/>
    <property type="match status" value="2"/>
</dbReference>
<evidence type="ECO:0000313" key="10">
    <source>
        <dbReference type="EMBL" id="ASN80140.1"/>
    </source>
</evidence>
<proteinExistence type="inferred from homology"/>
<reference evidence="10 11" key="1">
    <citation type="submission" date="2017-05" db="EMBL/GenBank/DDBJ databases">
        <title>The complete genome sequence of Deinococcus ficus isolated from the rhizosphere of the Ficus religiosa L. in Taiwan.</title>
        <authorList>
            <person name="Wu K.-M."/>
            <person name="Liao T.-L."/>
            <person name="Liu Y.-M."/>
            <person name="Young C.-C."/>
            <person name="Tsai S.-F."/>
        </authorList>
    </citation>
    <scope>NUCLEOTIDE SEQUENCE [LARGE SCALE GENOMIC DNA]</scope>
    <source>
        <strain evidence="10 11">CC-FR2-10</strain>
    </source>
</reference>
<dbReference type="Gene3D" id="3.90.1720.10">
    <property type="entry name" value="endopeptidase domain like (from Nostoc punctiforme)"/>
    <property type="match status" value="1"/>
</dbReference>
<dbReference type="InterPro" id="IPR000064">
    <property type="entry name" value="NLP_P60_dom"/>
</dbReference>
<protein>
    <submittedName>
        <fullName evidence="10">Peptidoglycan endopeptidase</fullName>
    </submittedName>
</protein>